<gene>
    <name evidence="2" type="ORF">JCGZ_22192</name>
</gene>
<protein>
    <submittedName>
        <fullName evidence="2">Uncharacterized protein</fullName>
    </submittedName>
</protein>
<dbReference type="EMBL" id="KK914885">
    <property type="protein sequence ID" value="KDP26972.1"/>
    <property type="molecule type" value="Genomic_DNA"/>
</dbReference>
<organism evidence="2 3">
    <name type="scientific">Jatropha curcas</name>
    <name type="common">Barbados nut</name>
    <dbReference type="NCBI Taxonomy" id="180498"/>
    <lineage>
        <taxon>Eukaryota</taxon>
        <taxon>Viridiplantae</taxon>
        <taxon>Streptophyta</taxon>
        <taxon>Embryophyta</taxon>
        <taxon>Tracheophyta</taxon>
        <taxon>Spermatophyta</taxon>
        <taxon>Magnoliopsida</taxon>
        <taxon>eudicotyledons</taxon>
        <taxon>Gunneridae</taxon>
        <taxon>Pentapetalae</taxon>
        <taxon>rosids</taxon>
        <taxon>fabids</taxon>
        <taxon>Malpighiales</taxon>
        <taxon>Euphorbiaceae</taxon>
        <taxon>Crotonoideae</taxon>
        <taxon>Jatropheae</taxon>
        <taxon>Jatropha</taxon>
    </lineage>
</organism>
<evidence type="ECO:0000313" key="3">
    <source>
        <dbReference type="Proteomes" id="UP000027138"/>
    </source>
</evidence>
<dbReference type="AlphaFoldDB" id="A0A067JSV5"/>
<name>A0A067JSV5_JATCU</name>
<feature type="region of interest" description="Disordered" evidence="1">
    <location>
        <begin position="1"/>
        <end position="54"/>
    </location>
</feature>
<accession>A0A067JSV5</accession>
<sequence length="54" mass="5752">MAIDPSHAAGHVANPSSRRSGPQQRRREILPLSDATANPVSSSNSGDLRPRGEF</sequence>
<dbReference type="Proteomes" id="UP000027138">
    <property type="component" value="Unassembled WGS sequence"/>
</dbReference>
<proteinExistence type="predicted"/>
<evidence type="ECO:0000256" key="1">
    <source>
        <dbReference type="SAM" id="MobiDB-lite"/>
    </source>
</evidence>
<feature type="compositionally biased region" description="Polar residues" evidence="1">
    <location>
        <begin position="35"/>
        <end position="46"/>
    </location>
</feature>
<evidence type="ECO:0000313" key="2">
    <source>
        <dbReference type="EMBL" id="KDP26972.1"/>
    </source>
</evidence>
<keyword evidence="3" id="KW-1185">Reference proteome</keyword>
<reference evidence="2 3" key="1">
    <citation type="journal article" date="2014" name="PLoS ONE">
        <title>Global Analysis of Gene Expression Profiles in Physic Nut (Jatropha curcas L.) Seedlings Exposed to Salt Stress.</title>
        <authorList>
            <person name="Zhang L."/>
            <person name="Zhang C."/>
            <person name="Wu P."/>
            <person name="Chen Y."/>
            <person name="Li M."/>
            <person name="Jiang H."/>
            <person name="Wu G."/>
        </authorList>
    </citation>
    <scope>NUCLEOTIDE SEQUENCE [LARGE SCALE GENOMIC DNA]</scope>
    <source>
        <strain evidence="3">cv. GZQX0401</strain>
        <tissue evidence="2">Young leaves</tissue>
    </source>
</reference>